<dbReference type="SUPFAM" id="SSF48452">
    <property type="entry name" value="TPR-like"/>
    <property type="match status" value="1"/>
</dbReference>
<dbReference type="Pfam" id="PF13560">
    <property type="entry name" value="HTH_31"/>
    <property type="match status" value="1"/>
</dbReference>
<evidence type="ECO:0000313" key="1">
    <source>
        <dbReference type="EMBL" id="MCQ4045769.1"/>
    </source>
</evidence>
<dbReference type="Proteomes" id="UP001206206">
    <property type="component" value="Unassembled WGS sequence"/>
</dbReference>
<organism evidence="1 2">
    <name type="scientific">Streptantibioticus rubrisoli</name>
    <dbReference type="NCBI Taxonomy" id="1387313"/>
    <lineage>
        <taxon>Bacteria</taxon>
        <taxon>Bacillati</taxon>
        <taxon>Actinomycetota</taxon>
        <taxon>Actinomycetes</taxon>
        <taxon>Kitasatosporales</taxon>
        <taxon>Streptomycetaceae</taxon>
        <taxon>Streptantibioticus</taxon>
    </lineage>
</organism>
<comment type="caution">
    <text evidence="1">The sequence shown here is derived from an EMBL/GenBank/DDBJ whole genome shotgun (WGS) entry which is preliminary data.</text>
</comment>
<gene>
    <name evidence="1" type="ORF">NON19_27985</name>
</gene>
<dbReference type="Gene3D" id="1.25.40.10">
    <property type="entry name" value="Tetratricopeptide repeat domain"/>
    <property type="match status" value="1"/>
</dbReference>
<dbReference type="InterPro" id="IPR011990">
    <property type="entry name" value="TPR-like_helical_dom_sf"/>
</dbReference>
<dbReference type="RefSeq" id="WP_255931917.1">
    <property type="nucleotide sequence ID" value="NZ_JANFNH010000048.1"/>
</dbReference>
<sequence>MVRACRTRDFSAIFHLVRRRSGIYPSRIAALCGMTPSRVGEIMNGQRRLAHIDVIERVADGLRIPGAMLGLAHRPWEIPPRAVVAEPEPPAADRAEHAPTTHEDRSARLDDILSFVDEDRVTRSTLVAIQSAIEDYWRRDDQHGGAPLRPAVVGQLRHVLRLVDTTAEGELKRGLQSLAAELARLAGWSYFDARQYSTARSYFTQALHLAQETGDRQFTANVLSCMSLQTTYEGDASEAVSLACAAQDAARDTAPAALVMSMLHMREAFAHASLRDAVACHRAVATAHSHFERSTSQGQPPTWVRYFDETKLVVDTGIALAQLGEARRAEPLIAEGLRREKGTQQRGRAFHAFWLATTQFQQGSLDQACGTAGVALDLATSVDSPRVAGHVREFHARLQPYARETPVIAFEARMREAFS</sequence>
<protein>
    <submittedName>
        <fullName evidence="1">Helix-turn-helix domain-containing protein</fullName>
    </submittedName>
</protein>
<accession>A0ABT1PK74</accession>
<keyword evidence="2" id="KW-1185">Reference proteome</keyword>
<proteinExistence type="predicted"/>
<evidence type="ECO:0000313" key="2">
    <source>
        <dbReference type="Proteomes" id="UP001206206"/>
    </source>
</evidence>
<reference evidence="1 2" key="1">
    <citation type="submission" date="2022-06" db="EMBL/GenBank/DDBJ databases">
        <title>Draft genome sequence of type strain Streptomyces rubrisoli DSM 42083.</title>
        <authorList>
            <person name="Duangmal K."/>
            <person name="Klaysubun C."/>
        </authorList>
    </citation>
    <scope>NUCLEOTIDE SEQUENCE [LARGE SCALE GENOMIC DNA]</scope>
    <source>
        <strain evidence="1 2">DSM 42083</strain>
    </source>
</reference>
<dbReference type="EMBL" id="JANFNH010000048">
    <property type="protein sequence ID" value="MCQ4045769.1"/>
    <property type="molecule type" value="Genomic_DNA"/>
</dbReference>
<name>A0ABT1PK74_9ACTN</name>